<protein>
    <recommendedName>
        <fullName evidence="3">DUF559 domain-containing protein</fullName>
    </recommendedName>
</protein>
<keyword evidence="2" id="KW-1185">Reference proteome</keyword>
<evidence type="ECO:0000313" key="2">
    <source>
        <dbReference type="Proteomes" id="UP000006461"/>
    </source>
</evidence>
<dbReference type="HOGENOM" id="CLU_052626_5_2_11"/>
<accession>I4F1X3</accession>
<dbReference type="Gene3D" id="3.40.960.10">
    <property type="entry name" value="VSR Endonuclease"/>
    <property type="match status" value="1"/>
</dbReference>
<dbReference type="KEGG" id="mmar:MODMU_4239"/>
<evidence type="ECO:0008006" key="3">
    <source>
        <dbReference type="Google" id="ProtNLM"/>
    </source>
</evidence>
<organism evidence="1 2">
    <name type="scientific">Modestobacter italicus (strain DSM 44449 / CECT 9708 / BC 501)</name>
    <dbReference type="NCBI Taxonomy" id="2732864"/>
    <lineage>
        <taxon>Bacteria</taxon>
        <taxon>Bacillati</taxon>
        <taxon>Actinomycetota</taxon>
        <taxon>Actinomycetes</taxon>
        <taxon>Geodermatophilales</taxon>
        <taxon>Geodermatophilaceae</taxon>
        <taxon>Modestobacter</taxon>
    </lineage>
</organism>
<dbReference type="OrthoDB" id="3173471at2"/>
<name>I4F1X3_MODI5</name>
<evidence type="ECO:0000313" key="1">
    <source>
        <dbReference type="EMBL" id="CCH89636.1"/>
    </source>
</evidence>
<dbReference type="PATRIC" id="fig|477641.3.peg.3960"/>
<dbReference type="OMA" id="WIDDWLP"/>
<sequence>MAVRPRVPEELRTRVFRGSTAVQRGLLTPDELRGPAWTAVFRDVYVAADQPVTHALRARAAAGVLRPGAVVIGRSAAVLWGVDLAAAQDDVELALPPGAHPMRMPGVRARRVLLDPRHVCTRRGVLVTDPDTTAVAVAGTLPLDAAVVAVDQLTSRGPADLSRVRALAEVGTGRGCRRARLACSLADGKAESPQETRIRLLLLRSGLPAPIAQFEVPRAGRRPLRLDFAWPAHRLALEYDGQWHGGPGQLGKDRRRWNELGDAGWRIVFATAVDVHRPTELIARLGALLLP</sequence>
<dbReference type="SUPFAM" id="SSF52980">
    <property type="entry name" value="Restriction endonuclease-like"/>
    <property type="match status" value="1"/>
</dbReference>
<proteinExistence type="predicted"/>
<dbReference type="EMBL" id="FO203431">
    <property type="protein sequence ID" value="CCH89636.1"/>
    <property type="molecule type" value="Genomic_DNA"/>
</dbReference>
<gene>
    <name evidence="1" type="ordered locus">MODMU_4239</name>
</gene>
<dbReference type="STRING" id="477641.MODMU_4239"/>
<dbReference type="InterPro" id="IPR011335">
    <property type="entry name" value="Restrct_endonuc-II-like"/>
</dbReference>
<dbReference type="AlphaFoldDB" id="I4F1X3"/>
<reference evidence="1 2" key="1">
    <citation type="journal article" date="2012" name="J. Bacteriol.">
        <title>Genome Sequence of Radiation-Resistant Modestobacter marinus Strain BC501, a Representative Actinobacterium That Thrives on Calcareous Stone Surfaces.</title>
        <authorList>
            <person name="Normand P."/>
            <person name="Gury J."/>
            <person name="Pujic P."/>
            <person name="Chouaia B."/>
            <person name="Crotti E."/>
            <person name="Brusetti L."/>
            <person name="Daffonchio D."/>
            <person name="Vacherie B."/>
            <person name="Barbe V."/>
            <person name="Medigue C."/>
            <person name="Calteau A."/>
            <person name="Ghodhbane-Gtari F."/>
            <person name="Essoussi I."/>
            <person name="Nouioui I."/>
            <person name="Abbassi-Ghozzi I."/>
            <person name="Gtari M."/>
        </authorList>
    </citation>
    <scope>NUCLEOTIDE SEQUENCE [LARGE SCALE GENOMIC DNA]</scope>
    <source>
        <strain evidence="2">BC 501</strain>
    </source>
</reference>
<dbReference type="Proteomes" id="UP000006461">
    <property type="component" value="Chromosome"/>
</dbReference>
<dbReference type="eggNOG" id="COG2852">
    <property type="taxonomic scope" value="Bacteria"/>
</dbReference>